<evidence type="ECO:0000313" key="2">
    <source>
        <dbReference type="EMBL" id="CAE0103585.1"/>
    </source>
</evidence>
<dbReference type="EMBL" id="HBHX01007661">
    <property type="protein sequence ID" value="CAE0103585.1"/>
    <property type="molecule type" value="Transcribed_RNA"/>
</dbReference>
<gene>
    <name evidence="2" type="ORF">HERI1096_LOCUS4243</name>
</gene>
<protein>
    <submittedName>
        <fullName evidence="2">Uncharacterized protein</fullName>
    </submittedName>
</protein>
<feature type="compositionally biased region" description="Low complexity" evidence="1">
    <location>
        <begin position="53"/>
        <end position="63"/>
    </location>
</feature>
<proteinExistence type="predicted"/>
<dbReference type="AlphaFoldDB" id="A0A7S3ERP4"/>
<reference evidence="2" key="1">
    <citation type="submission" date="2021-01" db="EMBL/GenBank/DDBJ databases">
        <authorList>
            <person name="Corre E."/>
            <person name="Pelletier E."/>
            <person name="Niang G."/>
            <person name="Scheremetjew M."/>
            <person name="Finn R."/>
            <person name="Kale V."/>
            <person name="Holt S."/>
            <person name="Cochrane G."/>
            <person name="Meng A."/>
            <person name="Brown T."/>
            <person name="Cohen L."/>
        </authorList>
    </citation>
    <scope>NUCLEOTIDE SEQUENCE</scope>
    <source>
        <strain evidence="2">CCMP281</strain>
    </source>
</reference>
<accession>A0A7S3ERP4</accession>
<organism evidence="2">
    <name type="scientific">Haptolina ericina</name>
    <dbReference type="NCBI Taxonomy" id="156174"/>
    <lineage>
        <taxon>Eukaryota</taxon>
        <taxon>Haptista</taxon>
        <taxon>Haptophyta</taxon>
        <taxon>Prymnesiophyceae</taxon>
        <taxon>Prymnesiales</taxon>
        <taxon>Prymnesiaceae</taxon>
        <taxon>Haptolina</taxon>
    </lineage>
</organism>
<feature type="compositionally biased region" description="Acidic residues" evidence="1">
    <location>
        <begin position="65"/>
        <end position="75"/>
    </location>
</feature>
<name>A0A7S3ERP4_9EUKA</name>
<feature type="region of interest" description="Disordered" evidence="1">
    <location>
        <begin position="1"/>
        <end position="78"/>
    </location>
</feature>
<sequence>MPKKKRGAGWSKGHDDRKHGNKDTKYEERKVAEWQAKLDAKHGRSGTSGTSPQSAQTSRTRAATADDDESDESEDTASAAEKRVTIKYFYVHLFEDLDHAVLQNIIRTSSLPQGDRGRYDNGTPKELASAMVRTWEHHPTSARIVEDMTRLPLVLDEIIEAKGGLVPDFEMQHGGFSKRKRSLKGADSAALRSYQPSAEVAAVGVAEKRRKELRQKAEEMSGK</sequence>
<evidence type="ECO:0000256" key="1">
    <source>
        <dbReference type="SAM" id="MobiDB-lite"/>
    </source>
</evidence>
<feature type="compositionally biased region" description="Basic and acidic residues" evidence="1">
    <location>
        <begin position="12"/>
        <end position="42"/>
    </location>
</feature>